<reference evidence="4" key="1">
    <citation type="submission" date="2017-06" db="EMBL/GenBank/DDBJ databases">
        <title>Whole genome sequence of Laribacter hongkongensis LHGZ1.</title>
        <authorList>
            <person name="Chen D."/>
            <person name="Wu H."/>
            <person name="Chen J."/>
        </authorList>
    </citation>
    <scope>NUCLEOTIDE SEQUENCE [LARGE SCALE GENOMIC DNA]</scope>
    <source>
        <strain evidence="4">LHGZ1</strain>
    </source>
</reference>
<dbReference type="OrthoDB" id="8596319at2"/>
<feature type="compositionally biased region" description="Low complexity" evidence="1">
    <location>
        <begin position="7"/>
        <end position="20"/>
    </location>
</feature>
<dbReference type="Gene3D" id="3.30.750.140">
    <property type="match status" value="1"/>
</dbReference>
<keyword evidence="3" id="KW-0282">Flagellum</keyword>
<feature type="domain" description="Flagellar hook-length control protein-like C-terminal" evidence="2">
    <location>
        <begin position="264"/>
        <end position="342"/>
    </location>
</feature>
<feature type="region of interest" description="Disordered" evidence="1">
    <location>
        <begin position="43"/>
        <end position="69"/>
    </location>
</feature>
<dbReference type="InterPro" id="IPR052563">
    <property type="entry name" value="FliK"/>
</dbReference>
<feature type="region of interest" description="Disordered" evidence="1">
    <location>
        <begin position="1"/>
        <end position="28"/>
    </location>
</feature>
<dbReference type="InterPro" id="IPR038610">
    <property type="entry name" value="FliK-like_C_sf"/>
</dbReference>
<dbReference type="Pfam" id="PF02120">
    <property type="entry name" value="Flg_hook"/>
    <property type="match status" value="1"/>
</dbReference>
<evidence type="ECO:0000313" key="4">
    <source>
        <dbReference type="Proteomes" id="UP000197424"/>
    </source>
</evidence>
<dbReference type="PANTHER" id="PTHR37533:SF2">
    <property type="entry name" value="FLAGELLAR HOOK-LENGTH CONTROL PROTEIN"/>
    <property type="match status" value="1"/>
</dbReference>
<feature type="region of interest" description="Disordered" evidence="1">
    <location>
        <begin position="86"/>
        <end position="176"/>
    </location>
</feature>
<evidence type="ECO:0000259" key="2">
    <source>
        <dbReference type="Pfam" id="PF02120"/>
    </source>
</evidence>
<name>A0A248LKH2_9NEIS</name>
<evidence type="ECO:0000313" key="3">
    <source>
        <dbReference type="EMBL" id="ASJ25257.1"/>
    </source>
</evidence>
<feature type="compositionally biased region" description="Basic and acidic residues" evidence="1">
    <location>
        <begin position="53"/>
        <end position="64"/>
    </location>
</feature>
<keyword evidence="3" id="KW-0966">Cell projection</keyword>
<dbReference type="EMBL" id="CP022115">
    <property type="protein sequence ID" value="ASJ25257.1"/>
    <property type="molecule type" value="Genomic_DNA"/>
</dbReference>
<proteinExistence type="predicted"/>
<feature type="compositionally biased region" description="Basic and acidic residues" evidence="1">
    <location>
        <begin position="129"/>
        <end position="144"/>
    </location>
</feature>
<sequence length="399" mass="41243">MTITVSPAVPNAAVAPAQQAGRQDAEPSSLGVFAELVQAQVESMSGEAGHIVSEADKKDPKDAEPDADVTDLAALLGLPASLTAAPVEPRALPQQVSDKGEPRLAGSQETKGNGETLLDAVKGQLADQASRDTGKVNGLERKGSESNAFAAGEAETAEAKAGDTGEAGPDGKPLVPLAQSTVQSRGEGLVSTLAASAKDDGKADRHNLPEPGVKSALESLNPLMASADKTDKSHAVVSERTPLNLPVQTQVGRPGWSEEVGKNISLMLRHRLDGAQMQLNPAHLGPIEISLKLSADNQMSVSFVAASAQTRDALEQGMNRLAQMLSGQGVQLADAQVSSGQYGDGRQAQEFAGNGNPGQERQRADAPVFSLDMRDATPAGIAAPRETPLRPDGLVSVFA</sequence>
<dbReference type="RefSeq" id="WP_088861203.1">
    <property type="nucleotide sequence ID" value="NZ_CP022115.1"/>
</dbReference>
<gene>
    <name evidence="3" type="ORF">LHGZ1_2426</name>
</gene>
<dbReference type="AlphaFoldDB" id="A0A248LKH2"/>
<accession>A0A248LKH2</accession>
<evidence type="ECO:0000256" key="1">
    <source>
        <dbReference type="SAM" id="MobiDB-lite"/>
    </source>
</evidence>
<keyword evidence="3" id="KW-0969">Cilium</keyword>
<dbReference type="PANTHER" id="PTHR37533">
    <property type="entry name" value="FLAGELLAR HOOK-LENGTH CONTROL PROTEIN"/>
    <property type="match status" value="1"/>
</dbReference>
<feature type="region of interest" description="Disordered" evidence="1">
    <location>
        <begin position="338"/>
        <end position="364"/>
    </location>
</feature>
<dbReference type="InterPro" id="IPR021136">
    <property type="entry name" value="Flagellar_hook_control-like_C"/>
</dbReference>
<protein>
    <submittedName>
        <fullName evidence="3">Putative flagellar hook-length control protein</fullName>
    </submittedName>
</protein>
<organism evidence="3 4">
    <name type="scientific">Laribacter hongkongensis</name>
    <dbReference type="NCBI Taxonomy" id="168471"/>
    <lineage>
        <taxon>Bacteria</taxon>
        <taxon>Pseudomonadati</taxon>
        <taxon>Pseudomonadota</taxon>
        <taxon>Betaproteobacteria</taxon>
        <taxon>Neisseriales</taxon>
        <taxon>Aquaspirillaceae</taxon>
        <taxon>Laribacter</taxon>
    </lineage>
</organism>
<dbReference type="CDD" id="cd17470">
    <property type="entry name" value="T3SS_Flik_C"/>
    <property type="match status" value="1"/>
</dbReference>
<dbReference type="Proteomes" id="UP000197424">
    <property type="component" value="Chromosome"/>
</dbReference>